<gene>
    <name evidence="2" type="ORF">GP2143_11387</name>
</gene>
<accession>A0YGE7</accession>
<keyword evidence="1" id="KW-1133">Transmembrane helix</keyword>
<evidence type="ECO:0000256" key="1">
    <source>
        <dbReference type="SAM" id="Phobius"/>
    </source>
</evidence>
<feature type="transmembrane region" description="Helical" evidence="1">
    <location>
        <begin position="74"/>
        <end position="93"/>
    </location>
</feature>
<comment type="caution">
    <text evidence="2">The sequence shown here is derived from an EMBL/GenBank/DDBJ whole genome shotgun (WGS) entry which is preliminary data.</text>
</comment>
<dbReference type="AlphaFoldDB" id="A0YGE7"/>
<keyword evidence="3" id="KW-1185">Reference proteome</keyword>
<protein>
    <recommendedName>
        <fullName evidence="4">MerC domain-containing protein</fullName>
    </recommendedName>
</protein>
<dbReference type="EMBL" id="AAVT01000010">
    <property type="protein sequence ID" value="EAW30173.1"/>
    <property type="molecule type" value="Genomic_DNA"/>
</dbReference>
<reference evidence="2 3" key="1">
    <citation type="journal article" date="2010" name="J. Bacteriol.">
        <title>Genome sequence of the oligotrophic marine Gammaproteobacterium HTCC2143, isolated from the Oregon Coast.</title>
        <authorList>
            <person name="Oh H.M."/>
            <person name="Kang I."/>
            <person name="Ferriera S."/>
            <person name="Giovannoni S.J."/>
            <person name="Cho J.C."/>
        </authorList>
    </citation>
    <scope>NUCLEOTIDE SEQUENCE [LARGE SCALE GENOMIC DNA]</scope>
    <source>
        <strain evidence="2 3">HTCC2143</strain>
    </source>
</reference>
<dbReference type="eggNOG" id="ENOG5032XTN">
    <property type="taxonomic scope" value="Bacteria"/>
</dbReference>
<evidence type="ECO:0000313" key="2">
    <source>
        <dbReference type="EMBL" id="EAW30173.1"/>
    </source>
</evidence>
<feature type="transmembrane region" description="Helical" evidence="1">
    <location>
        <begin position="12"/>
        <end position="39"/>
    </location>
</feature>
<dbReference type="STRING" id="247633.GP2143_11387"/>
<name>A0YGE7_9GAMM</name>
<dbReference type="GO" id="GO:0015097">
    <property type="term" value="F:mercury ion transmembrane transporter activity"/>
    <property type="evidence" value="ECO:0007669"/>
    <property type="project" value="InterPro"/>
</dbReference>
<feature type="transmembrane region" description="Helical" evidence="1">
    <location>
        <begin position="45"/>
        <end position="62"/>
    </location>
</feature>
<dbReference type="GO" id="GO:0016020">
    <property type="term" value="C:membrane"/>
    <property type="evidence" value="ECO:0007669"/>
    <property type="project" value="InterPro"/>
</dbReference>
<keyword evidence="1" id="KW-0472">Membrane</keyword>
<dbReference type="OrthoDB" id="34373at2"/>
<keyword evidence="1" id="KW-0812">Transmembrane</keyword>
<dbReference type="Proteomes" id="UP000004931">
    <property type="component" value="Unassembled WGS sequence"/>
</dbReference>
<dbReference type="InterPro" id="IPR004891">
    <property type="entry name" value="Mercury-R_MerC"/>
</dbReference>
<organism evidence="2 3">
    <name type="scientific">marine gamma proteobacterium HTCC2143</name>
    <dbReference type="NCBI Taxonomy" id="247633"/>
    <lineage>
        <taxon>Bacteria</taxon>
        <taxon>Pseudomonadati</taxon>
        <taxon>Pseudomonadota</taxon>
        <taxon>Gammaproteobacteria</taxon>
        <taxon>Cellvibrionales</taxon>
        <taxon>Spongiibacteraceae</taxon>
        <taxon>BD1-7 clade</taxon>
    </lineage>
</organism>
<dbReference type="Pfam" id="PF03203">
    <property type="entry name" value="MerC"/>
    <property type="match status" value="1"/>
</dbReference>
<feature type="transmembrane region" description="Helical" evidence="1">
    <location>
        <begin position="99"/>
        <end position="118"/>
    </location>
</feature>
<evidence type="ECO:0000313" key="3">
    <source>
        <dbReference type="Proteomes" id="UP000004931"/>
    </source>
</evidence>
<sequence length="130" mass="14139">MKQLQTIADKTAITLSFICTLHCLAVPFAVALLPTLAAINLGDEAFHLWMVIVVIPTSLLALSMGCKKHRDYRLMLLGITGLSLLILAAFFGHDLMGESIETAMTVLGATIIAAGHLLNHRLCCERHTEQ</sequence>
<evidence type="ECO:0008006" key="4">
    <source>
        <dbReference type="Google" id="ProtNLM"/>
    </source>
</evidence>
<proteinExistence type="predicted"/>